<evidence type="ECO:0000313" key="1">
    <source>
        <dbReference type="EMBL" id="KUG25003.1"/>
    </source>
</evidence>
<sequence>MFNLSFEQSLDAQAYSMNKDIIKKYIVFIMILEEINY</sequence>
<comment type="caution">
    <text evidence="1">The sequence shown here is derived from an EMBL/GenBank/DDBJ whole genome shotgun (WGS) entry which is preliminary data.</text>
</comment>
<accession>A0A0W8FVR5</accession>
<reference evidence="1" key="1">
    <citation type="journal article" date="2015" name="Proc. Natl. Acad. Sci. U.S.A.">
        <title>Networks of energetic and metabolic interactions define dynamics in microbial communities.</title>
        <authorList>
            <person name="Embree M."/>
            <person name="Liu J.K."/>
            <person name="Al-Bassam M.M."/>
            <person name="Zengler K."/>
        </authorList>
    </citation>
    <scope>NUCLEOTIDE SEQUENCE</scope>
</reference>
<organism evidence="1">
    <name type="scientific">hydrocarbon metagenome</name>
    <dbReference type="NCBI Taxonomy" id="938273"/>
    <lineage>
        <taxon>unclassified sequences</taxon>
        <taxon>metagenomes</taxon>
        <taxon>ecological metagenomes</taxon>
    </lineage>
</organism>
<proteinExistence type="predicted"/>
<name>A0A0W8FVR5_9ZZZZ</name>
<dbReference type="AlphaFoldDB" id="A0A0W8FVR5"/>
<gene>
    <name evidence="1" type="ORF">ASZ90_005173</name>
</gene>
<dbReference type="EMBL" id="LNQE01000783">
    <property type="protein sequence ID" value="KUG25003.1"/>
    <property type="molecule type" value="Genomic_DNA"/>
</dbReference>
<protein>
    <submittedName>
        <fullName evidence="1">Uncharacterized protein</fullName>
    </submittedName>
</protein>